<evidence type="ECO:0000256" key="1">
    <source>
        <dbReference type="ARBA" id="ARBA00004651"/>
    </source>
</evidence>
<evidence type="ECO:0000256" key="4">
    <source>
        <dbReference type="ARBA" id="ARBA00022692"/>
    </source>
</evidence>
<feature type="transmembrane region" description="Helical" evidence="7">
    <location>
        <begin position="86"/>
        <end position="111"/>
    </location>
</feature>
<comment type="similarity">
    <text evidence="2">Belongs to the DoxX family.</text>
</comment>
<evidence type="ECO:0000256" key="3">
    <source>
        <dbReference type="ARBA" id="ARBA00022475"/>
    </source>
</evidence>
<sequence>MTPTIDLRNRIGQINRLADHLPHDVVAFAARLFPAIVFWQSARTKVDGFTIKDSTYFLFEQVYALPVIPPATAAQLATLAEHLLPVLLVLGLFARFSALGLLVMTAVIQTFVFPEAWVTHGLWATALLVVLAQGPGRVSLDHLMGLDHGGARHKRRP</sequence>
<evidence type="ECO:0000313" key="9">
    <source>
        <dbReference type="Proteomes" id="UP000004507"/>
    </source>
</evidence>
<dbReference type="AlphaFoldDB" id="A3V7S7"/>
<name>A3V7S7_9RHOB</name>
<evidence type="ECO:0000256" key="2">
    <source>
        <dbReference type="ARBA" id="ARBA00006679"/>
    </source>
</evidence>
<keyword evidence="3" id="KW-1003">Cell membrane</keyword>
<keyword evidence="6 7" id="KW-0472">Membrane</keyword>
<evidence type="ECO:0000256" key="7">
    <source>
        <dbReference type="SAM" id="Phobius"/>
    </source>
</evidence>
<dbReference type="Proteomes" id="UP000004507">
    <property type="component" value="Unassembled WGS sequence"/>
</dbReference>
<comment type="caution">
    <text evidence="8">The sequence shown here is derived from an EMBL/GenBank/DDBJ whole genome shotgun (WGS) entry which is preliminary data.</text>
</comment>
<dbReference type="RefSeq" id="WP_007205247.1">
    <property type="nucleotide sequence ID" value="NZ_CH672414.1"/>
</dbReference>
<dbReference type="OrthoDB" id="121744at2"/>
<dbReference type="HOGENOM" id="CLU_058421_4_1_5"/>
<evidence type="ECO:0000256" key="5">
    <source>
        <dbReference type="ARBA" id="ARBA00022989"/>
    </source>
</evidence>
<keyword evidence="5 7" id="KW-1133">Transmembrane helix</keyword>
<comment type="subcellular location">
    <subcellularLocation>
        <location evidence="1">Cell membrane</location>
        <topology evidence="1">Multi-pass membrane protein</topology>
    </subcellularLocation>
</comment>
<dbReference type="PANTHER" id="PTHR33452">
    <property type="entry name" value="OXIDOREDUCTASE CATD-RELATED"/>
    <property type="match status" value="1"/>
</dbReference>
<dbReference type="EMBL" id="AAMS01000007">
    <property type="protein sequence ID" value="EAQ05727.1"/>
    <property type="molecule type" value="Genomic_DNA"/>
</dbReference>
<dbReference type="InterPro" id="IPR032808">
    <property type="entry name" value="DoxX"/>
</dbReference>
<dbReference type="PANTHER" id="PTHR33452:SF1">
    <property type="entry name" value="INNER MEMBRANE PROTEIN YPHA-RELATED"/>
    <property type="match status" value="1"/>
</dbReference>
<reference evidence="8 9" key="1">
    <citation type="submission" date="2006-01" db="EMBL/GenBank/DDBJ databases">
        <authorList>
            <person name="Hagstrom A."/>
            <person name="Ferriera S."/>
            <person name="Johnson J."/>
            <person name="Kravitz S."/>
            <person name="Halpern A."/>
            <person name="Remington K."/>
            <person name="Beeson K."/>
            <person name="Tran B."/>
            <person name="Rogers Y.-H."/>
            <person name="Friedman R."/>
            <person name="Venter J.C."/>
        </authorList>
    </citation>
    <scope>NUCLEOTIDE SEQUENCE [LARGE SCALE GENOMIC DNA]</scope>
    <source>
        <strain evidence="8 9">SKA53</strain>
    </source>
</reference>
<dbReference type="eggNOG" id="COG2259">
    <property type="taxonomic scope" value="Bacteria"/>
</dbReference>
<organism evidence="8 9">
    <name type="scientific">Yoonia vestfoldensis SKA53</name>
    <dbReference type="NCBI Taxonomy" id="314232"/>
    <lineage>
        <taxon>Bacteria</taxon>
        <taxon>Pseudomonadati</taxon>
        <taxon>Pseudomonadota</taxon>
        <taxon>Alphaproteobacteria</taxon>
        <taxon>Rhodobacterales</taxon>
        <taxon>Paracoccaceae</taxon>
        <taxon>Yoonia</taxon>
    </lineage>
</organism>
<dbReference type="GO" id="GO:0005886">
    <property type="term" value="C:plasma membrane"/>
    <property type="evidence" value="ECO:0007669"/>
    <property type="project" value="UniProtKB-SubCell"/>
</dbReference>
<protein>
    <recommendedName>
        <fullName evidence="10">DoxX family protein</fullName>
    </recommendedName>
</protein>
<accession>A3V7S7</accession>
<dbReference type="InterPro" id="IPR051907">
    <property type="entry name" value="DoxX-like_oxidoreductase"/>
</dbReference>
<dbReference type="STRING" id="314232.SKA53_06472"/>
<proteinExistence type="inferred from homology"/>
<gene>
    <name evidence="8" type="ORF">SKA53_06472</name>
</gene>
<dbReference type="Pfam" id="PF07681">
    <property type="entry name" value="DoxX"/>
    <property type="match status" value="1"/>
</dbReference>
<evidence type="ECO:0000313" key="8">
    <source>
        <dbReference type="EMBL" id="EAQ05727.1"/>
    </source>
</evidence>
<keyword evidence="9" id="KW-1185">Reference proteome</keyword>
<evidence type="ECO:0000256" key="6">
    <source>
        <dbReference type="ARBA" id="ARBA00023136"/>
    </source>
</evidence>
<evidence type="ECO:0008006" key="10">
    <source>
        <dbReference type="Google" id="ProtNLM"/>
    </source>
</evidence>
<keyword evidence="4 7" id="KW-0812">Transmembrane</keyword>
<feature type="transmembrane region" description="Helical" evidence="7">
    <location>
        <begin position="117"/>
        <end position="134"/>
    </location>
</feature>